<proteinExistence type="predicted"/>
<keyword evidence="4" id="KW-1185">Reference proteome</keyword>
<organism evidence="3 4">
    <name type="scientific">Streptomyces daqingensis</name>
    <dbReference type="NCBI Taxonomy" id="1472640"/>
    <lineage>
        <taxon>Bacteria</taxon>
        <taxon>Bacillati</taxon>
        <taxon>Actinomycetota</taxon>
        <taxon>Actinomycetes</taxon>
        <taxon>Kitasatosporales</taxon>
        <taxon>Streptomycetaceae</taxon>
        <taxon>Streptomyces</taxon>
    </lineage>
</organism>
<feature type="compositionally biased region" description="Basic and acidic residues" evidence="1">
    <location>
        <begin position="130"/>
        <end position="141"/>
    </location>
</feature>
<dbReference type="EMBL" id="BMMP01000031">
    <property type="protein sequence ID" value="GGO58455.1"/>
    <property type="molecule type" value="Genomic_DNA"/>
</dbReference>
<dbReference type="SUPFAM" id="SSF49764">
    <property type="entry name" value="HSP20-like chaperones"/>
    <property type="match status" value="1"/>
</dbReference>
<evidence type="ECO:0000256" key="1">
    <source>
        <dbReference type="SAM" id="MobiDB-lite"/>
    </source>
</evidence>
<dbReference type="CDD" id="cd06464">
    <property type="entry name" value="ACD_sHsps-like"/>
    <property type="match status" value="1"/>
</dbReference>
<dbReference type="Pfam" id="PF00011">
    <property type="entry name" value="HSP20"/>
    <property type="match status" value="1"/>
</dbReference>
<dbReference type="Gene3D" id="2.60.40.790">
    <property type="match status" value="1"/>
</dbReference>
<evidence type="ECO:0000313" key="3">
    <source>
        <dbReference type="EMBL" id="GGO58455.1"/>
    </source>
</evidence>
<name>A0ABQ2MTE7_9ACTN</name>
<feature type="compositionally biased region" description="Basic and acidic residues" evidence="1">
    <location>
        <begin position="75"/>
        <end position="84"/>
    </location>
</feature>
<gene>
    <name evidence="3" type="ORF">GCM10012287_56650</name>
</gene>
<feature type="region of interest" description="Disordered" evidence="1">
    <location>
        <begin position="72"/>
        <end position="141"/>
    </location>
</feature>
<feature type="compositionally biased region" description="Low complexity" evidence="1">
    <location>
        <begin position="85"/>
        <end position="95"/>
    </location>
</feature>
<dbReference type="Proteomes" id="UP000631535">
    <property type="component" value="Unassembled WGS sequence"/>
</dbReference>
<protein>
    <recommendedName>
        <fullName evidence="2">SHSP domain-containing protein</fullName>
    </recommendedName>
</protein>
<feature type="domain" description="SHSP" evidence="2">
    <location>
        <begin position="43"/>
        <end position="89"/>
    </location>
</feature>
<evidence type="ECO:0000259" key="2">
    <source>
        <dbReference type="Pfam" id="PF00011"/>
    </source>
</evidence>
<dbReference type="InterPro" id="IPR008978">
    <property type="entry name" value="HSP20-like_chaperone"/>
</dbReference>
<dbReference type="RefSeq" id="WP_229712258.1">
    <property type="nucleotide sequence ID" value="NZ_BMMP01000031.1"/>
</dbReference>
<sequence>MSAQMECRRTGATLPDLFEWMIPDFAVPTLRSGAHSIRIEEGMKDGEFTLNAELPGIDPDKDVEISVEGDMLTIRSERSERTESKATQSSTTASSPGPCGSPRCAYRRGQGQLQGRHPHGEDNVAQPGSEAKKIEVQRRSG</sequence>
<comment type="caution">
    <text evidence="3">The sequence shown here is derived from an EMBL/GenBank/DDBJ whole genome shotgun (WGS) entry which is preliminary data.</text>
</comment>
<reference evidence="4" key="1">
    <citation type="journal article" date="2019" name="Int. J. Syst. Evol. Microbiol.">
        <title>The Global Catalogue of Microorganisms (GCM) 10K type strain sequencing project: providing services to taxonomists for standard genome sequencing and annotation.</title>
        <authorList>
            <consortium name="The Broad Institute Genomics Platform"/>
            <consortium name="The Broad Institute Genome Sequencing Center for Infectious Disease"/>
            <person name="Wu L."/>
            <person name="Ma J."/>
        </authorList>
    </citation>
    <scope>NUCLEOTIDE SEQUENCE [LARGE SCALE GENOMIC DNA]</scope>
    <source>
        <strain evidence="4">CGMCC 4.7178</strain>
    </source>
</reference>
<evidence type="ECO:0000313" key="4">
    <source>
        <dbReference type="Proteomes" id="UP000631535"/>
    </source>
</evidence>
<accession>A0ABQ2MTE7</accession>
<dbReference type="InterPro" id="IPR002068">
    <property type="entry name" value="A-crystallin/Hsp20_dom"/>
</dbReference>